<dbReference type="Gene3D" id="1.10.10.10">
    <property type="entry name" value="Winged helix-like DNA-binding domain superfamily/Winged helix DNA-binding domain"/>
    <property type="match status" value="1"/>
</dbReference>
<evidence type="ECO:0000313" key="3">
    <source>
        <dbReference type="Proteomes" id="UP001216907"/>
    </source>
</evidence>
<dbReference type="RefSeq" id="WP_277859656.1">
    <property type="nucleotide sequence ID" value="NZ_JARRAG010000001.1"/>
</dbReference>
<organism evidence="2 3">
    <name type="scientific">Paludisphaera mucosa</name>
    <dbReference type="NCBI Taxonomy" id="3030827"/>
    <lineage>
        <taxon>Bacteria</taxon>
        <taxon>Pseudomonadati</taxon>
        <taxon>Planctomycetota</taxon>
        <taxon>Planctomycetia</taxon>
        <taxon>Isosphaerales</taxon>
        <taxon>Isosphaeraceae</taxon>
        <taxon>Paludisphaera</taxon>
    </lineage>
</organism>
<protein>
    <submittedName>
        <fullName evidence="2">Helix-turn-helix transcriptional regulator</fullName>
    </submittedName>
</protein>
<keyword evidence="3" id="KW-1185">Reference proteome</keyword>
<comment type="caution">
    <text evidence="2">The sequence shown here is derived from an EMBL/GenBank/DDBJ whole genome shotgun (WGS) entry which is preliminary data.</text>
</comment>
<sequence>MTGEAREFGDDAFAWREHWLRRLAKVTDASMGHFGEMAIGPGYQPRDIGVAVWGYQEGFIDLATVERQLVEFRTEPDFFESLREYFRIQAEEDGVCLGRREFIEDRRWYGSTDHQVVQAVFGVDPVLYCHRSINGAATGEGSGMVLHRARGMRDFGARERAIIREAHDAIVPLIGRTLARFHEPSPADLAPRVRQTLACMLEGDSDKQVASRLGLATYTVNQYAKCIYKHFSVESRAELLARWLRRGWGVRFAWNEPEIRPARAPYTVRNDRVGAGD</sequence>
<feature type="domain" description="HTH luxR-type" evidence="1">
    <location>
        <begin position="186"/>
        <end position="243"/>
    </location>
</feature>
<gene>
    <name evidence="2" type="ORF">PZE19_05960</name>
</gene>
<accession>A0ABT6F6T3</accession>
<evidence type="ECO:0000259" key="1">
    <source>
        <dbReference type="SMART" id="SM00421"/>
    </source>
</evidence>
<dbReference type="Proteomes" id="UP001216907">
    <property type="component" value="Unassembled WGS sequence"/>
</dbReference>
<dbReference type="Pfam" id="PF00196">
    <property type="entry name" value="GerE"/>
    <property type="match status" value="1"/>
</dbReference>
<dbReference type="EMBL" id="JARRAG010000001">
    <property type="protein sequence ID" value="MDG3003303.1"/>
    <property type="molecule type" value="Genomic_DNA"/>
</dbReference>
<dbReference type="SMART" id="SM00421">
    <property type="entry name" value="HTH_LUXR"/>
    <property type="match status" value="1"/>
</dbReference>
<dbReference type="SUPFAM" id="SSF46894">
    <property type="entry name" value="C-terminal effector domain of the bipartite response regulators"/>
    <property type="match status" value="1"/>
</dbReference>
<dbReference type="InterPro" id="IPR000792">
    <property type="entry name" value="Tscrpt_reg_LuxR_C"/>
</dbReference>
<evidence type="ECO:0000313" key="2">
    <source>
        <dbReference type="EMBL" id="MDG3003303.1"/>
    </source>
</evidence>
<dbReference type="InterPro" id="IPR036388">
    <property type="entry name" value="WH-like_DNA-bd_sf"/>
</dbReference>
<name>A0ABT6F6T3_9BACT</name>
<dbReference type="InterPro" id="IPR016032">
    <property type="entry name" value="Sig_transdc_resp-reg_C-effctor"/>
</dbReference>
<reference evidence="2 3" key="1">
    <citation type="submission" date="2023-03" db="EMBL/GenBank/DDBJ databases">
        <title>Paludisphaera mucosa sp. nov. a novel planctomycete from northern fen.</title>
        <authorList>
            <person name="Ivanova A."/>
        </authorList>
    </citation>
    <scope>NUCLEOTIDE SEQUENCE [LARGE SCALE GENOMIC DNA]</scope>
    <source>
        <strain evidence="2 3">Pla2</strain>
    </source>
</reference>
<proteinExistence type="predicted"/>